<dbReference type="AlphaFoldDB" id="F8MD36"/>
<evidence type="ECO:0000313" key="2">
    <source>
        <dbReference type="Proteomes" id="UP000008065"/>
    </source>
</evidence>
<sequence length="61" mass="6707">MGDGESCNKGDEQVAGPAQQSLWSLVGSGRGRAIARWKKFEYEVSYHKDIISVCRESTSNS</sequence>
<dbReference type="VEuPathDB" id="FungiDB:NEUTE1DRAFT_116083"/>
<dbReference type="RefSeq" id="XP_009848448.1">
    <property type="nucleotide sequence ID" value="XM_009850146.1"/>
</dbReference>
<dbReference type="GeneID" id="20822938"/>
<name>F8MD36_NEUT8</name>
<dbReference type="HOGENOM" id="CLU_2929023_0_0_1"/>
<dbReference type="EMBL" id="GL891302">
    <property type="protein sequence ID" value="EGO61381.1"/>
    <property type="molecule type" value="Genomic_DNA"/>
</dbReference>
<keyword evidence="2" id="KW-1185">Reference proteome</keyword>
<organism evidence="1 2">
    <name type="scientific">Neurospora tetrasperma (strain FGSC 2508 / ATCC MYA-4615 / P0657)</name>
    <dbReference type="NCBI Taxonomy" id="510951"/>
    <lineage>
        <taxon>Eukaryota</taxon>
        <taxon>Fungi</taxon>
        <taxon>Dikarya</taxon>
        <taxon>Ascomycota</taxon>
        <taxon>Pezizomycotina</taxon>
        <taxon>Sordariomycetes</taxon>
        <taxon>Sordariomycetidae</taxon>
        <taxon>Sordariales</taxon>
        <taxon>Sordariaceae</taxon>
        <taxon>Neurospora</taxon>
    </lineage>
</organism>
<evidence type="ECO:0000313" key="1">
    <source>
        <dbReference type="EMBL" id="EGO61381.1"/>
    </source>
</evidence>
<reference evidence="2" key="1">
    <citation type="journal article" date="2011" name="Genetics">
        <title>Massive changes in genome architecture accompany the transition to self-fertility in the filamentous fungus Neurospora tetrasperma.</title>
        <authorList>
            <person name="Ellison C.E."/>
            <person name="Stajich J.E."/>
            <person name="Jacobson D.J."/>
            <person name="Natvig D.O."/>
            <person name="Lapidus A."/>
            <person name="Foster B."/>
            <person name="Aerts A."/>
            <person name="Riley R."/>
            <person name="Lindquist E.A."/>
            <person name="Grigoriev I.V."/>
            <person name="Taylor J.W."/>
        </authorList>
    </citation>
    <scope>NUCLEOTIDE SEQUENCE [LARGE SCALE GENOMIC DNA]</scope>
    <source>
        <strain evidence="2">FGSC 2508 / P0657</strain>
    </source>
</reference>
<gene>
    <name evidence="1" type="ORF">NEUTE1DRAFT_116083</name>
</gene>
<proteinExistence type="predicted"/>
<dbReference type="Proteomes" id="UP000008065">
    <property type="component" value="Unassembled WGS sequence"/>
</dbReference>
<accession>F8MD36</accession>
<dbReference type="KEGG" id="nte:NEUTE1DRAFT116083"/>
<protein>
    <submittedName>
        <fullName evidence="1">Uncharacterized protein</fullName>
    </submittedName>
</protein>